<reference evidence="2 3" key="1">
    <citation type="journal article" date="2018" name="Sci. Data">
        <title>The draft genome sequence of cork oak.</title>
        <authorList>
            <person name="Ramos A.M."/>
            <person name="Usie A."/>
            <person name="Barbosa P."/>
            <person name="Barros P.M."/>
            <person name="Capote T."/>
            <person name="Chaves I."/>
            <person name="Simoes F."/>
            <person name="Abreu I."/>
            <person name="Carrasquinho I."/>
            <person name="Faro C."/>
            <person name="Guimaraes J.B."/>
            <person name="Mendonca D."/>
            <person name="Nobrega F."/>
            <person name="Rodrigues L."/>
            <person name="Saibo N.J.M."/>
            <person name="Varela M.C."/>
            <person name="Egas C."/>
            <person name="Matos J."/>
            <person name="Miguel C.M."/>
            <person name="Oliveira M.M."/>
            <person name="Ricardo C.P."/>
            <person name="Goncalves S."/>
        </authorList>
    </citation>
    <scope>NUCLEOTIDE SEQUENCE [LARGE SCALE GENOMIC DNA]</scope>
    <source>
        <strain evidence="3">cv. HL8</strain>
    </source>
</reference>
<protein>
    <submittedName>
        <fullName evidence="2">Uncharacterized protein</fullName>
    </submittedName>
</protein>
<proteinExistence type="predicted"/>
<dbReference type="EMBL" id="PKMF04000174">
    <property type="protein sequence ID" value="KAK7845160.1"/>
    <property type="molecule type" value="Genomic_DNA"/>
</dbReference>
<comment type="caution">
    <text evidence="2">The sequence shown here is derived from an EMBL/GenBank/DDBJ whole genome shotgun (WGS) entry which is preliminary data.</text>
</comment>
<evidence type="ECO:0000256" key="1">
    <source>
        <dbReference type="SAM" id="SignalP"/>
    </source>
</evidence>
<sequence>MAFIVIILILAGITTSASTTTTTNSTKLELLHRERNDKYSHWFQQRMKRDAKRVVYLMNHISLQKWKDTDGITIVLGRLKQVSNKSTPGARGMSMVCAIKASRNAL</sequence>
<feature type="chain" id="PRO_5043553087" evidence="1">
    <location>
        <begin position="20"/>
        <end position="106"/>
    </location>
</feature>
<organism evidence="2 3">
    <name type="scientific">Quercus suber</name>
    <name type="common">Cork oak</name>
    <dbReference type="NCBI Taxonomy" id="58331"/>
    <lineage>
        <taxon>Eukaryota</taxon>
        <taxon>Viridiplantae</taxon>
        <taxon>Streptophyta</taxon>
        <taxon>Embryophyta</taxon>
        <taxon>Tracheophyta</taxon>
        <taxon>Spermatophyta</taxon>
        <taxon>Magnoliopsida</taxon>
        <taxon>eudicotyledons</taxon>
        <taxon>Gunneridae</taxon>
        <taxon>Pentapetalae</taxon>
        <taxon>rosids</taxon>
        <taxon>fabids</taxon>
        <taxon>Fagales</taxon>
        <taxon>Fagaceae</taxon>
        <taxon>Quercus</taxon>
    </lineage>
</organism>
<name>A0AAW0L1N2_QUESU</name>
<accession>A0AAW0L1N2</accession>
<evidence type="ECO:0000313" key="2">
    <source>
        <dbReference type="EMBL" id="KAK7845160.1"/>
    </source>
</evidence>
<dbReference type="Proteomes" id="UP000237347">
    <property type="component" value="Unassembled WGS sequence"/>
</dbReference>
<feature type="signal peptide" evidence="1">
    <location>
        <begin position="1"/>
        <end position="19"/>
    </location>
</feature>
<keyword evidence="3" id="KW-1185">Reference proteome</keyword>
<dbReference type="AlphaFoldDB" id="A0AAW0L1N2"/>
<gene>
    <name evidence="2" type="ORF">CFP56_009957</name>
</gene>
<evidence type="ECO:0000313" key="3">
    <source>
        <dbReference type="Proteomes" id="UP000237347"/>
    </source>
</evidence>
<keyword evidence="1" id="KW-0732">Signal</keyword>